<dbReference type="EMBL" id="KL142387">
    <property type="protein sequence ID" value="KDR72821.1"/>
    <property type="molecule type" value="Genomic_DNA"/>
</dbReference>
<organism evidence="3 4">
    <name type="scientific">Galerina marginata (strain CBS 339.88)</name>
    <dbReference type="NCBI Taxonomy" id="685588"/>
    <lineage>
        <taxon>Eukaryota</taxon>
        <taxon>Fungi</taxon>
        <taxon>Dikarya</taxon>
        <taxon>Basidiomycota</taxon>
        <taxon>Agaricomycotina</taxon>
        <taxon>Agaricomycetes</taxon>
        <taxon>Agaricomycetidae</taxon>
        <taxon>Agaricales</taxon>
        <taxon>Agaricineae</taxon>
        <taxon>Strophariaceae</taxon>
        <taxon>Galerina</taxon>
    </lineage>
</organism>
<reference evidence="4" key="1">
    <citation type="journal article" date="2014" name="Proc. Natl. Acad. Sci. U.S.A.">
        <title>Extensive sampling of basidiomycete genomes demonstrates inadequacy of the white-rot/brown-rot paradigm for wood decay fungi.</title>
        <authorList>
            <person name="Riley R."/>
            <person name="Salamov A.A."/>
            <person name="Brown D.W."/>
            <person name="Nagy L.G."/>
            <person name="Floudas D."/>
            <person name="Held B.W."/>
            <person name="Levasseur A."/>
            <person name="Lombard V."/>
            <person name="Morin E."/>
            <person name="Otillar R."/>
            <person name="Lindquist E.A."/>
            <person name="Sun H."/>
            <person name="LaButti K.M."/>
            <person name="Schmutz J."/>
            <person name="Jabbour D."/>
            <person name="Luo H."/>
            <person name="Baker S.E."/>
            <person name="Pisabarro A.G."/>
            <person name="Walton J.D."/>
            <person name="Blanchette R.A."/>
            <person name="Henrissat B."/>
            <person name="Martin F."/>
            <person name="Cullen D."/>
            <person name="Hibbett D.S."/>
            <person name="Grigoriev I.V."/>
        </authorList>
    </citation>
    <scope>NUCLEOTIDE SEQUENCE [LARGE SCALE GENOMIC DNA]</scope>
    <source>
        <strain evidence="4">CBS 339.88</strain>
    </source>
</reference>
<feature type="chain" id="PRO_5001648533" description="AB hydrolase-1 domain-containing protein" evidence="1">
    <location>
        <begin position="20"/>
        <end position="373"/>
    </location>
</feature>
<sequence>MRSLLLLTLAASALALASSFPPGCEQVTIPVTISANPLNINLSTPKNQSELTGLVTRLTSLTSNVSSEVILGPTNLTATYKIWSLLCIPHTTKPTTVEFAIHGISFDHSYWNFGGEGSQYNYVDVALKAGHAIFIYDRLGVGQSSKPDGIKEVQQDTQIAIAAQLITYLKSGKSGHKFTKFIGIGHSFGSLQLAGIASQFGNLLDATILTGFSPFTGGLPTTLASFGLTIASEQNRGRFGSLSNSYLATGSISNDQAPFLAFPFFDPEVLQLASATKGTVTLGEFLTLGATVATNYTNPVFVVTGDKDFIFCGGNCYQPFAGAPNLVAASQVLFPAVQKFDYFIPANTGHGSNLHFGVQEIYAKIQSWIAELP</sequence>
<dbReference type="InterPro" id="IPR000073">
    <property type="entry name" value="AB_hydrolase_1"/>
</dbReference>
<evidence type="ECO:0000313" key="4">
    <source>
        <dbReference type="Proteomes" id="UP000027222"/>
    </source>
</evidence>
<dbReference type="AlphaFoldDB" id="A0A067SPI8"/>
<dbReference type="HOGENOM" id="CLU_034763_2_0_1"/>
<evidence type="ECO:0000313" key="3">
    <source>
        <dbReference type="EMBL" id="KDR72821.1"/>
    </source>
</evidence>
<dbReference type="SUPFAM" id="SSF53474">
    <property type="entry name" value="alpha/beta-Hydrolases"/>
    <property type="match status" value="1"/>
</dbReference>
<proteinExistence type="predicted"/>
<feature type="domain" description="AB hydrolase-1" evidence="2">
    <location>
        <begin position="101"/>
        <end position="351"/>
    </location>
</feature>
<name>A0A067SPI8_GALM3</name>
<keyword evidence="1" id="KW-0732">Signal</keyword>
<gene>
    <name evidence="3" type="ORF">GALMADRAFT_734987</name>
</gene>
<evidence type="ECO:0000259" key="2">
    <source>
        <dbReference type="Pfam" id="PF12697"/>
    </source>
</evidence>
<dbReference type="InterPro" id="IPR029058">
    <property type="entry name" value="AB_hydrolase_fold"/>
</dbReference>
<dbReference type="Pfam" id="PF12697">
    <property type="entry name" value="Abhydrolase_6"/>
    <property type="match status" value="1"/>
</dbReference>
<accession>A0A067SPI8</accession>
<evidence type="ECO:0000256" key="1">
    <source>
        <dbReference type="SAM" id="SignalP"/>
    </source>
</evidence>
<dbReference type="Gene3D" id="3.40.50.1820">
    <property type="entry name" value="alpha/beta hydrolase"/>
    <property type="match status" value="1"/>
</dbReference>
<protein>
    <recommendedName>
        <fullName evidence="2">AB hydrolase-1 domain-containing protein</fullName>
    </recommendedName>
</protein>
<dbReference type="STRING" id="685588.A0A067SPI8"/>
<feature type="signal peptide" evidence="1">
    <location>
        <begin position="1"/>
        <end position="19"/>
    </location>
</feature>
<dbReference type="OrthoDB" id="1743579at2759"/>
<dbReference type="Proteomes" id="UP000027222">
    <property type="component" value="Unassembled WGS sequence"/>
</dbReference>
<keyword evidence="4" id="KW-1185">Reference proteome</keyword>